<evidence type="ECO:0000259" key="9">
    <source>
        <dbReference type="PROSITE" id="PS50888"/>
    </source>
</evidence>
<proteinExistence type="predicted"/>
<evidence type="ECO:0000256" key="2">
    <source>
        <dbReference type="ARBA" id="ARBA00022737"/>
    </source>
</evidence>
<dbReference type="InterPro" id="IPR001610">
    <property type="entry name" value="PAC"/>
</dbReference>
<keyword evidence="6" id="KW-0539">Nucleus</keyword>
<accession>A0ABN8T3P8</accession>
<dbReference type="Pfam" id="PF14598">
    <property type="entry name" value="PAS_11"/>
    <property type="match status" value="1"/>
</dbReference>
<dbReference type="Pfam" id="PF00989">
    <property type="entry name" value="PAS"/>
    <property type="match status" value="1"/>
</dbReference>
<dbReference type="CDD" id="cd00130">
    <property type="entry name" value="PAS"/>
    <property type="match status" value="2"/>
</dbReference>
<dbReference type="Pfam" id="PF08778">
    <property type="entry name" value="HIF-1a_CTAD"/>
    <property type="match status" value="1"/>
</dbReference>
<feature type="compositionally biased region" description="Polar residues" evidence="7">
    <location>
        <begin position="523"/>
        <end position="533"/>
    </location>
</feature>
<dbReference type="SUPFAM" id="SSF47459">
    <property type="entry name" value="HLH, helix-loop-helix DNA-binding domain"/>
    <property type="match status" value="1"/>
</dbReference>
<evidence type="ECO:0000259" key="8">
    <source>
        <dbReference type="PROSITE" id="PS50112"/>
    </source>
</evidence>
<dbReference type="PANTHER" id="PTHR23043:SF17">
    <property type="entry name" value="PROTEIN SIMILAR"/>
    <property type="match status" value="1"/>
</dbReference>
<dbReference type="SMART" id="SM00086">
    <property type="entry name" value="PAC"/>
    <property type="match status" value="1"/>
</dbReference>
<dbReference type="SUPFAM" id="SSF55785">
    <property type="entry name" value="PYP-like sensor domain (PAS domain)"/>
    <property type="match status" value="2"/>
</dbReference>
<dbReference type="InterPro" id="IPR001067">
    <property type="entry name" value="Nuc_translocat"/>
</dbReference>
<evidence type="ECO:0000256" key="1">
    <source>
        <dbReference type="ARBA" id="ARBA00004123"/>
    </source>
</evidence>
<protein>
    <submittedName>
        <fullName evidence="10">Uncharacterized protein</fullName>
    </submittedName>
</protein>
<feature type="non-terminal residue" evidence="10">
    <location>
        <position position="1"/>
    </location>
</feature>
<gene>
    <name evidence="10" type="ORF">PEVE_00037470</name>
</gene>
<dbReference type="InterPro" id="IPR036638">
    <property type="entry name" value="HLH_DNA-bd_sf"/>
</dbReference>
<evidence type="ECO:0000256" key="3">
    <source>
        <dbReference type="ARBA" id="ARBA00023015"/>
    </source>
</evidence>
<feature type="domain" description="PAS" evidence="8">
    <location>
        <begin position="109"/>
        <end position="164"/>
    </location>
</feature>
<evidence type="ECO:0000256" key="4">
    <source>
        <dbReference type="ARBA" id="ARBA00023125"/>
    </source>
</evidence>
<dbReference type="PRINTS" id="PR00785">
    <property type="entry name" value="NCTRNSLOCATR"/>
</dbReference>
<dbReference type="SMART" id="SM00091">
    <property type="entry name" value="PAS"/>
    <property type="match status" value="2"/>
</dbReference>
<dbReference type="InterPro" id="IPR011598">
    <property type="entry name" value="bHLH_dom"/>
</dbReference>
<evidence type="ECO:0000313" key="11">
    <source>
        <dbReference type="Proteomes" id="UP001159427"/>
    </source>
</evidence>
<feature type="domain" description="PAS" evidence="8">
    <location>
        <begin position="294"/>
        <end position="336"/>
    </location>
</feature>
<dbReference type="InterPro" id="IPR014887">
    <property type="entry name" value="HIF-1_CTAD"/>
</dbReference>
<dbReference type="InterPro" id="IPR035965">
    <property type="entry name" value="PAS-like_dom_sf"/>
</dbReference>
<evidence type="ECO:0000256" key="7">
    <source>
        <dbReference type="SAM" id="MobiDB-lite"/>
    </source>
</evidence>
<evidence type="ECO:0000256" key="6">
    <source>
        <dbReference type="ARBA" id="ARBA00023242"/>
    </source>
</evidence>
<keyword evidence="5" id="KW-0804">Transcription</keyword>
<dbReference type="EMBL" id="CALNXI010006157">
    <property type="protein sequence ID" value="CAH3198924.1"/>
    <property type="molecule type" value="Genomic_DNA"/>
</dbReference>
<feature type="region of interest" description="Disordered" evidence="7">
    <location>
        <begin position="516"/>
        <end position="548"/>
    </location>
</feature>
<keyword evidence="4" id="KW-0238">DNA-binding</keyword>
<evidence type="ECO:0000313" key="10">
    <source>
        <dbReference type="EMBL" id="CAH3198924.1"/>
    </source>
</evidence>
<dbReference type="Pfam" id="PF23171">
    <property type="entry name" value="bHLH_HIF1A"/>
    <property type="match status" value="1"/>
</dbReference>
<reference evidence="10 11" key="1">
    <citation type="submission" date="2022-05" db="EMBL/GenBank/DDBJ databases">
        <authorList>
            <consortium name="Genoscope - CEA"/>
            <person name="William W."/>
        </authorList>
    </citation>
    <scope>NUCLEOTIDE SEQUENCE [LARGE SCALE GENOMIC DNA]</scope>
</reference>
<dbReference type="PROSITE" id="PS50112">
    <property type="entry name" value="PAS"/>
    <property type="match status" value="2"/>
</dbReference>
<dbReference type="Proteomes" id="UP001159427">
    <property type="component" value="Unassembled WGS sequence"/>
</dbReference>
<feature type="region of interest" description="Disordered" evidence="7">
    <location>
        <begin position="17"/>
        <end position="42"/>
    </location>
</feature>
<comment type="caution">
    <text evidence="10">The sequence shown here is derived from an EMBL/GenBank/DDBJ whole genome shotgun (WGS) entry which is preliminary data.</text>
</comment>
<dbReference type="Gene3D" id="3.30.450.20">
    <property type="entry name" value="PAS domain"/>
    <property type="match status" value="2"/>
</dbReference>
<name>A0ABN8T3P8_9CNID</name>
<dbReference type="SMART" id="SM00353">
    <property type="entry name" value="HLH"/>
    <property type="match status" value="1"/>
</dbReference>
<keyword evidence="3" id="KW-0805">Transcription regulation</keyword>
<dbReference type="InterPro" id="IPR000014">
    <property type="entry name" value="PAS"/>
</dbReference>
<organism evidence="10 11">
    <name type="scientific">Porites evermanni</name>
    <dbReference type="NCBI Taxonomy" id="104178"/>
    <lineage>
        <taxon>Eukaryota</taxon>
        <taxon>Metazoa</taxon>
        <taxon>Cnidaria</taxon>
        <taxon>Anthozoa</taxon>
        <taxon>Hexacorallia</taxon>
        <taxon>Scleractinia</taxon>
        <taxon>Fungiina</taxon>
        <taxon>Poritidae</taxon>
        <taxon>Porites</taxon>
    </lineage>
</organism>
<comment type="subcellular location">
    <subcellularLocation>
        <location evidence="1">Nucleus</location>
    </subcellularLocation>
</comment>
<dbReference type="PANTHER" id="PTHR23043">
    <property type="entry name" value="HYPOXIA-INDUCIBLE FACTOR 1 ALPHA"/>
    <property type="match status" value="1"/>
</dbReference>
<dbReference type="PROSITE" id="PS50888">
    <property type="entry name" value="BHLH"/>
    <property type="match status" value="1"/>
</dbReference>
<sequence length="708" mass="79585">YRTQISSSSFEFATMASKAVKTSENQKKRRSRDAARSRRGQQNDEFVELANQLPLPAGLSSQLDRLCIMRLVNSYIKMKNLLQSLVSQDTKKIVSLNVAGTMVYDKASLGALDGFVFVVTPDGQCIYVSDNITHYMGLTQIEVTGNSFYKYIHPCDHEELSNQLGGQIPLEDMEIFDGLFCSDSVFMMSNHLKGESKKSIHENPHKSFFLRIKSTLTSRGKNVHLRASTYRVVHCTGCMKMSVKVSDSGEEEKVPLFMVAIGVPLMFTSTFEVPLDRATFTSRHSLDMKFLSCDDSVSDLLGFTPAEIVGKSWYHFQHACDLDTALACHKTLLTKGQSVSKYYRFLVRNGGWVWLQTKANIVYDSKTCQPQFVLCTNYIIMRVDEKDFVLSTEQLNPIPAPLGLDLVVKKENEKGRGRGTRRKHSIVLEERTKVLKATANEQRPSADIKPKKESNLKSCCMKTLPKQAAKKSCQCLEDVDCEHINFQECIPVAWDTNDDLIEQQKEYEELLQTHYGVTDDFPSPTQSENSTAENRVPYIPSPSNDQNIDKGKVANEEEENFDERAPFIPLSIMDSELDCDDNLIVEIPFLDSPMIPSPSSWLLNADESIPSPGSSVMLPPANPPPYNCRPSLSNSSSPVLNRKEIPMAVKRNGYVTNETAYKGKALFPNISPWEAEVNAPVQNINLLQGEDLLEALECGDFLHHHHHH</sequence>
<evidence type="ECO:0000256" key="5">
    <source>
        <dbReference type="ARBA" id="ARBA00023163"/>
    </source>
</evidence>
<feature type="domain" description="BHLH" evidence="9">
    <location>
        <begin position="26"/>
        <end position="79"/>
    </location>
</feature>
<dbReference type="InterPro" id="IPR013767">
    <property type="entry name" value="PAS_fold"/>
</dbReference>
<keyword evidence="2" id="KW-0677">Repeat</keyword>
<keyword evidence="11" id="KW-1185">Reference proteome</keyword>
<dbReference type="NCBIfam" id="TIGR00229">
    <property type="entry name" value="sensory_box"/>
    <property type="match status" value="1"/>
</dbReference>